<reference evidence="2" key="1">
    <citation type="submission" date="2020-04" db="EMBL/GenBank/DDBJ databases">
        <title>Analysis of mating type loci in Filobasidium floriforme.</title>
        <authorList>
            <person name="Nowrousian M."/>
        </authorList>
    </citation>
    <scope>NUCLEOTIDE SEQUENCE</scope>
    <source>
        <strain evidence="2">CBS 6242</strain>
    </source>
</reference>
<feature type="region of interest" description="Disordered" evidence="1">
    <location>
        <begin position="188"/>
        <end position="210"/>
    </location>
</feature>
<dbReference type="AlphaFoldDB" id="A0A8K0NLK8"/>
<feature type="region of interest" description="Disordered" evidence="1">
    <location>
        <begin position="792"/>
        <end position="820"/>
    </location>
</feature>
<evidence type="ECO:0000313" key="2">
    <source>
        <dbReference type="EMBL" id="KAG7527376.1"/>
    </source>
</evidence>
<organism evidence="2 3">
    <name type="scientific">Filobasidium floriforme</name>
    <dbReference type="NCBI Taxonomy" id="5210"/>
    <lineage>
        <taxon>Eukaryota</taxon>
        <taxon>Fungi</taxon>
        <taxon>Dikarya</taxon>
        <taxon>Basidiomycota</taxon>
        <taxon>Agaricomycotina</taxon>
        <taxon>Tremellomycetes</taxon>
        <taxon>Filobasidiales</taxon>
        <taxon>Filobasidiaceae</taxon>
        <taxon>Filobasidium</taxon>
    </lineage>
</organism>
<feature type="compositionally biased region" description="Polar residues" evidence="1">
    <location>
        <begin position="792"/>
        <end position="809"/>
    </location>
</feature>
<feature type="region of interest" description="Disordered" evidence="1">
    <location>
        <begin position="550"/>
        <end position="629"/>
    </location>
</feature>
<proteinExistence type="predicted"/>
<protein>
    <submittedName>
        <fullName evidence="2">Uncharacterized protein</fullName>
    </submittedName>
</protein>
<feature type="compositionally biased region" description="Low complexity" evidence="1">
    <location>
        <begin position="69"/>
        <end position="87"/>
    </location>
</feature>
<feature type="region of interest" description="Disordered" evidence="1">
    <location>
        <begin position="1"/>
        <end position="91"/>
    </location>
</feature>
<comment type="caution">
    <text evidence="2">The sequence shown here is derived from an EMBL/GenBank/DDBJ whole genome shotgun (WGS) entry which is preliminary data.</text>
</comment>
<feature type="compositionally biased region" description="Low complexity" evidence="1">
    <location>
        <begin position="608"/>
        <end position="624"/>
    </location>
</feature>
<accession>A0A8K0NLK8</accession>
<evidence type="ECO:0000256" key="1">
    <source>
        <dbReference type="SAM" id="MobiDB-lite"/>
    </source>
</evidence>
<evidence type="ECO:0000313" key="3">
    <source>
        <dbReference type="Proteomes" id="UP000812966"/>
    </source>
</evidence>
<dbReference type="Proteomes" id="UP000812966">
    <property type="component" value="Unassembled WGS sequence"/>
</dbReference>
<feature type="compositionally biased region" description="Polar residues" evidence="1">
    <location>
        <begin position="655"/>
        <end position="666"/>
    </location>
</feature>
<feature type="compositionally biased region" description="Polar residues" evidence="1">
    <location>
        <begin position="673"/>
        <end position="706"/>
    </location>
</feature>
<keyword evidence="3" id="KW-1185">Reference proteome</keyword>
<dbReference type="EMBL" id="JABELV010000309">
    <property type="protein sequence ID" value="KAG7527376.1"/>
    <property type="molecule type" value="Genomic_DNA"/>
</dbReference>
<name>A0A8K0NLK8_9TREE</name>
<sequence length="820" mass="91190">MTDQQRTYGTERPGRPGAPGVRDIGRVSQPAPGRTNISQDRDNTPRPTNRPQPQIVPIPGSSQYVRNQSTSVSASGSGGSSLSSPGSYTTPTRSGLLPAAAIASPLSPITPFTSGTSQSALPNALGQMQRTFSHQTSVLQTTSNRHDTELNELRQLVNRAVSRVDVLEQTVTSQVAKIEELTTELQRLRDQRGVESDEEESTPTTKRQRLGISRLVREAVDYCHGCPAPVPLPDCAPGDTDWPKLAKGDGSDGPPAMRWDYNKPFTDKFNVAQQDKLTHVLRHNREALAMPSDFPLTAIPPYDTHANVYRNIISRRFKQLAAKIKLEETRNWATEGRAKVMAEIEELDAIESQDVEVAKTLKEKRDYVRKMDEAGKDLENDATGTVKGPIRSRLQTASTWLPNRRALNPEYSDRKWACMDELFCNVPLTKVKEGDKTLFLTPELEGVYSEEFINARQAIIDTRSPLLSRATGTKPDAYTDLHPGPVPAQPYWATRTQNVHQNPQRWMFDPSWLADHPEEEDAYVVPVDEPTHPEDVKSLDWCVARIGKKRKAAAQTPSDAGGERSRSKTPSRGGSMGPDAKRQKKAVSAVQRVLSDEFDDDYNRERSQTSTSSEAASPEAGPSRYGMTYQQTPDRYRTLEDDRIISPASQPFDDYSQSQPHRNSQPLPLPDQRGQQAATSRQPGQRTLTKSMTTYAPNVTSPLSNSHRADSPVDNISFNDTQHETYNQTQNLPRQQARHQQAHDHTGQANGFGFDSYLGSNDMMGMGGMDANTVFEPAFLEEMKRLGFIPSGQQAQETQRETMGSQENFFPNYIRGADSQ</sequence>
<feature type="region of interest" description="Disordered" evidence="1">
    <location>
        <begin position="647"/>
        <end position="719"/>
    </location>
</feature>
<gene>
    <name evidence="2" type="ORF">FFLO_06995</name>
</gene>